<dbReference type="SMART" id="SM00179">
    <property type="entry name" value="EGF_CA"/>
    <property type="match status" value="6"/>
</dbReference>
<evidence type="ECO:0000256" key="1">
    <source>
        <dbReference type="ARBA" id="ARBA00004498"/>
    </source>
</evidence>
<dbReference type="InterPro" id="IPR049883">
    <property type="entry name" value="NOTCH1_EGF-like"/>
</dbReference>
<keyword evidence="5 12" id="KW-0732">Signal</keyword>
<dbReference type="InterPro" id="IPR013032">
    <property type="entry name" value="EGF-like_CS"/>
</dbReference>
<evidence type="ECO:0000259" key="14">
    <source>
        <dbReference type="PROSITE" id="PS51364"/>
    </source>
</evidence>
<evidence type="ECO:0008006" key="17">
    <source>
        <dbReference type="Google" id="ProtNLM"/>
    </source>
</evidence>
<keyword evidence="6" id="KW-0677">Repeat</keyword>
<dbReference type="InterPro" id="IPR036773">
    <property type="entry name" value="TB_dom_sf"/>
</dbReference>
<dbReference type="InterPro" id="IPR000742">
    <property type="entry name" value="EGF"/>
</dbReference>
<dbReference type="PROSITE" id="PS00010">
    <property type="entry name" value="ASX_HYDROXYL"/>
    <property type="match status" value="1"/>
</dbReference>
<evidence type="ECO:0000256" key="7">
    <source>
        <dbReference type="ARBA" id="ARBA00023157"/>
    </source>
</evidence>
<dbReference type="Gene3D" id="2.10.25.10">
    <property type="entry name" value="Laminin"/>
    <property type="match status" value="6"/>
</dbReference>
<dbReference type="FunFam" id="2.10.25.10:FF:000001">
    <property type="entry name" value="Tenascin C"/>
    <property type="match status" value="1"/>
</dbReference>
<evidence type="ECO:0000256" key="5">
    <source>
        <dbReference type="ARBA" id="ARBA00022729"/>
    </source>
</evidence>
<dbReference type="GO" id="GO:0019838">
    <property type="term" value="F:growth factor binding"/>
    <property type="evidence" value="ECO:0007669"/>
    <property type="project" value="UniProtKB-KW"/>
</dbReference>
<evidence type="ECO:0000256" key="8">
    <source>
        <dbReference type="ARBA" id="ARBA00023180"/>
    </source>
</evidence>
<name>A0A564Y1B0_HYMDI</name>
<feature type="domain" description="TB" evidence="14">
    <location>
        <begin position="133"/>
        <end position="178"/>
    </location>
</feature>
<keyword evidence="8" id="KW-0325">Glycoprotein</keyword>
<feature type="chain" id="PRO_5022164247" description="EGF-like domain-containing protein" evidence="12">
    <location>
        <begin position="22"/>
        <end position="536"/>
    </location>
</feature>
<evidence type="ECO:0000256" key="9">
    <source>
        <dbReference type="ARBA" id="ARBA00023183"/>
    </source>
</evidence>
<evidence type="ECO:0000313" key="15">
    <source>
        <dbReference type="EMBL" id="VUZ40374.1"/>
    </source>
</evidence>
<dbReference type="AlphaFoldDB" id="A0A564Y1B0"/>
<organism evidence="15 16">
    <name type="scientific">Hymenolepis diminuta</name>
    <name type="common">Rat tapeworm</name>
    <dbReference type="NCBI Taxonomy" id="6216"/>
    <lineage>
        <taxon>Eukaryota</taxon>
        <taxon>Metazoa</taxon>
        <taxon>Spiralia</taxon>
        <taxon>Lophotrochozoa</taxon>
        <taxon>Platyhelminthes</taxon>
        <taxon>Cestoda</taxon>
        <taxon>Eucestoda</taxon>
        <taxon>Cyclophyllidea</taxon>
        <taxon>Hymenolepididae</taxon>
        <taxon>Hymenolepis</taxon>
    </lineage>
</organism>
<sequence>MLQVMLFVFSVLLITAPLSLGYSSGSTGTNVCGTFYGSTQCCSGWTKGLDGLCTIAICDGNCGERGSCIAPNKCRCEDGRIREDCIVEDDYGYLADEPVRCPLNCNNRGNCINGKCVCESGFRGSACDEEEMGPCFLQTERGVCKDKIKNSGNVTVMMTRNACCASVGAAWGELCQACSNRQSYCGKGYIPLGHKCVDVNECDIPNVCARGICRNTEGSFECNCPRGYVYDAVSVQCRPAQNGCQQDPQPCTPGGRCIPIHESAYFCQCDPGYVAVDGNTRCRREEVALNYCEIFEGKLCKNGECHPTATSYECTCNSGYVPNRFKKQCIKEFNACAMYGNNVCANGQCIPSGRSFRCSCNPGYVPSKDGTLCLDKCQQLGPALCLNGFCVGRPYGDYECLCNYGYQPSTDRKSCIISDPFRTSKRETWGGSSYRGSYQADWPHDFKSNKIYAPKPQYSELRLAPPSALSYPNPCDDIAIKRKCTGGFCINLDKGQYECRCFSGYRAVNRNTQCIADYKRQWVNYNWPYRGRYRRA</sequence>
<dbReference type="SUPFAM" id="SSF57184">
    <property type="entry name" value="Growth factor receptor domain"/>
    <property type="match status" value="1"/>
</dbReference>
<evidence type="ECO:0000256" key="6">
    <source>
        <dbReference type="ARBA" id="ARBA00022737"/>
    </source>
</evidence>
<reference evidence="15 16" key="1">
    <citation type="submission" date="2019-07" db="EMBL/GenBank/DDBJ databases">
        <authorList>
            <person name="Jastrzebski P J."/>
            <person name="Paukszto L."/>
            <person name="Jastrzebski P J."/>
        </authorList>
    </citation>
    <scope>NUCLEOTIDE SEQUENCE [LARGE SCALE GENOMIC DNA]</scope>
    <source>
        <strain evidence="15 16">WMS-il1</strain>
    </source>
</reference>
<dbReference type="FunFam" id="2.10.25.10:FF:000005">
    <property type="entry name" value="Fibrillin 2"/>
    <property type="match status" value="1"/>
</dbReference>
<dbReference type="Proteomes" id="UP000321570">
    <property type="component" value="Unassembled WGS sequence"/>
</dbReference>
<dbReference type="InterPro" id="IPR050751">
    <property type="entry name" value="ECM_structural_protein"/>
</dbReference>
<evidence type="ECO:0000256" key="11">
    <source>
        <dbReference type="PROSITE-ProRule" id="PRU00076"/>
    </source>
</evidence>
<evidence type="ECO:0000256" key="3">
    <source>
        <dbReference type="ARBA" id="ARBA00022530"/>
    </source>
</evidence>
<dbReference type="SUPFAM" id="SSF57196">
    <property type="entry name" value="EGF/Laminin"/>
    <property type="match status" value="1"/>
</dbReference>
<dbReference type="Pfam" id="PF23106">
    <property type="entry name" value="EGF_Teneurin"/>
    <property type="match status" value="1"/>
</dbReference>
<dbReference type="InterPro" id="IPR001881">
    <property type="entry name" value="EGF-like_Ca-bd_dom"/>
</dbReference>
<dbReference type="PROSITE" id="PS01186">
    <property type="entry name" value="EGF_2"/>
    <property type="match status" value="4"/>
</dbReference>
<evidence type="ECO:0000256" key="12">
    <source>
        <dbReference type="SAM" id="SignalP"/>
    </source>
</evidence>
<comment type="caution">
    <text evidence="11">Lacks conserved residue(s) required for the propagation of feature annotation.</text>
</comment>
<dbReference type="PROSITE" id="PS50026">
    <property type="entry name" value="EGF_3"/>
    <property type="match status" value="3"/>
</dbReference>
<keyword evidence="16" id="KW-1185">Reference proteome</keyword>
<keyword evidence="2" id="KW-0964">Secreted</keyword>
<evidence type="ECO:0000256" key="2">
    <source>
        <dbReference type="ARBA" id="ARBA00022525"/>
    </source>
</evidence>
<keyword evidence="9" id="KW-0340">Growth factor binding</keyword>
<feature type="domain" description="EGF-like" evidence="13">
    <location>
        <begin position="332"/>
        <end position="374"/>
    </location>
</feature>
<dbReference type="Pfam" id="PF07645">
    <property type="entry name" value="EGF_CA"/>
    <property type="match status" value="2"/>
</dbReference>
<dbReference type="SUPFAM" id="SSF57581">
    <property type="entry name" value="TB module/8-cys domain"/>
    <property type="match status" value="1"/>
</dbReference>
<dbReference type="PANTHER" id="PTHR24034">
    <property type="entry name" value="EGF-LIKE DOMAIN-CONTAINING PROTEIN"/>
    <property type="match status" value="1"/>
</dbReference>
<dbReference type="PROSITE" id="PS00022">
    <property type="entry name" value="EGF_1"/>
    <property type="match status" value="1"/>
</dbReference>
<dbReference type="InterPro" id="IPR009030">
    <property type="entry name" value="Growth_fac_rcpt_cys_sf"/>
</dbReference>
<accession>A0A564Y1B0</accession>
<evidence type="ECO:0000256" key="4">
    <source>
        <dbReference type="ARBA" id="ARBA00022536"/>
    </source>
</evidence>
<gene>
    <name evidence="15" type="ORF">WMSIL1_LOCUS1495</name>
</gene>
<comment type="subcellular location">
    <subcellularLocation>
        <location evidence="1">Secreted</location>
        <location evidence="1">Extracellular space</location>
        <location evidence="1">Extracellular matrix</location>
    </subcellularLocation>
</comment>
<dbReference type="EMBL" id="CABIJS010000033">
    <property type="protein sequence ID" value="VUZ40374.1"/>
    <property type="molecule type" value="Genomic_DNA"/>
</dbReference>
<keyword evidence="3" id="KW-0272">Extracellular matrix</keyword>
<keyword evidence="4 11" id="KW-0245">EGF-like domain</keyword>
<dbReference type="InterPro" id="IPR017878">
    <property type="entry name" value="TB_dom"/>
</dbReference>
<protein>
    <recommendedName>
        <fullName evidence="17">EGF-like domain-containing protein</fullName>
    </recommendedName>
</protein>
<proteinExistence type="inferred from homology"/>
<dbReference type="InterPro" id="IPR018097">
    <property type="entry name" value="EGF_Ca-bd_CS"/>
</dbReference>
<dbReference type="GO" id="GO:0005509">
    <property type="term" value="F:calcium ion binding"/>
    <property type="evidence" value="ECO:0007669"/>
    <property type="project" value="InterPro"/>
</dbReference>
<feature type="domain" description="EGF-like" evidence="13">
    <location>
        <begin position="198"/>
        <end position="238"/>
    </location>
</feature>
<feature type="signal peptide" evidence="12">
    <location>
        <begin position="1"/>
        <end position="21"/>
    </location>
</feature>
<evidence type="ECO:0000259" key="13">
    <source>
        <dbReference type="PROSITE" id="PS50026"/>
    </source>
</evidence>
<dbReference type="PROSITE" id="PS51364">
    <property type="entry name" value="TB"/>
    <property type="match status" value="1"/>
</dbReference>
<dbReference type="Pfam" id="PF12661">
    <property type="entry name" value="hEGF"/>
    <property type="match status" value="2"/>
</dbReference>
<dbReference type="SMART" id="SM00181">
    <property type="entry name" value="EGF"/>
    <property type="match status" value="8"/>
</dbReference>
<keyword evidence="7" id="KW-1015">Disulfide bond</keyword>
<evidence type="ECO:0000256" key="10">
    <source>
        <dbReference type="ARBA" id="ARBA00038081"/>
    </source>
</evidence>
<dbReference type="PROSITE" id="PS01187">
    <property type="entry name" value="EGF_CA"/>
    <property type="match status" value="1"/>
</dbReference>
<feature type="domain" description="EGF-like" evidence="13">
    <location>
        <begin position="240"/>
        <end position="283"/>
    </location>
</feature>
<dbReference type="InterPro" id="IPR000152">
    <property type="entry name" value="EGF-type_Asp/Asn_hydroxyl_site"/>
</dbReference>
<comment type="similarity">
    <text evidence="10">Belongs to the LTBP family.</text>
</comment>
<dbReference type="PANTHER" id="PTHR24034:SF140">
    <property type="entry name" value="LATENT-TRANSFORMING GROWTH FACTOR BETA-BINDING PROTEIN 1"/>
    <property type="match status" value="1"/>
</dbReference>
<evidence type="ECO:0000313" key="16">
    <source>
        <dbReference type="Proteomes" id="UP000321570"/>
    </source>
</evidence>
<dbReference type="CDD" id="cd00054">
    <property type="entry name" value="EGF_CA"/>
    <property type="match status" value="1"/>
</dbReference>